<keyword evidence="10 12" id="KW-0739">Sodium transport</keyword>
<organism evidence="13 14">
    <name type="scientific">Trichomalopsis sarcophagae</name>
    <dbReference type="NCBI Taxonomy" id="543379"/>
    <lineage>
        <taxon>Eukaryota</taxon>
        <taxon>Metazoa</taxon>
        <taxon>Ecdysozoa</taxon>
        <taxon>Arthropoda</taxon>
        <taxon>Hexapoda</taxon>
        <taxon>Insecta</taxon>
        <taxon>Pterygota</taxon>
        <taxon>Neoptera</taxon>
        <taxon>Endopterygota</taxon>
        <taxon>Hymenoptera</taxon>
        <taxon>Apocrita</taxon>
        <taxon>Proctotrupomorpha</taxon>
        <taxon>Chalcidoidea</taxon>
        <taxon>Pteromalidae</taxon>
        <taxon>Pteromalinae</taxon>
        <taxon>Trichomalopsis</taxon>
    </lineage>
</organism>
<evidence type="ECO:0000256" key="10">
    <source>
        <dbReference type="ARBA" id="ARBA00023201"/>
    </source>
</evidence>
<evidence type="ECO:0000313" key="13">
    <source>
        <dbReference type="EMBL" id="OXU27138.1"/>
    </source>
</evidence>
<proteinExistence type="inferred from homology"/>
<evidence type="ECO:0000256" key="3">
    <source>
        <dbReference type="ARBA" id="ARBA00022448"/>
    </source>
</evidence>
<keyword evidence="8 12" id="KW-0406">Ion transport</keyword>
<evidence type="ECO:0000256" key="8">
    <source>
        <dbReference type="ARBA" id="ARBA00023065"/>
    </source>
</evidence>
<evidence type="ECO:0000256" key="7">
    <source>
        <dbReference type="ARBA" id="ARBA00023053"/>
    </source>
</evidence>
<dbReference type="STRING" id="543379.A0A232F9M1"/>
<dbReference type="PRINTS" id="PR01078">
    <property type="entry name" value="AMINACHANNEL"/>
</dbReference>
<comment type="similarity">
    <text evidence="2 12">Belongs to the amiloride-sensitive sodium channel (TC 1.A.6) family.</text>
</comment>
<dbReference type="GO" id="GO:0015280">
    <property type="term" value="F:ligand-gated sodium channel activity"/>
    <property type="evidence" value="ECO:0007669"/>
    <property type="project" value="TreeGrafter"/>
</dbReference>
<keyword evidence="4 12" id="KW-0894">Sodium channel</keyword>
<dbReference type="PANTHER" id="PTHR11690">
    <property type="entry name" value="AMILORIDE-SENSITIVE SODIUM CHANNEL-RELATED"/>
    <property type="match status" value="1"/>
</dbReference>
<comment type="caution">
    <text evidence="13">The sequence shown here is derived from an EMBL/GenBank/DDBJ whole genome shotgun (WGS) entry which is preliminary data.</text>
</comment>
<evidence type="ECO:0000256" key="5">
    <source>
        <dbReference type="ARBA" id="ARBA00022692"/>
    </source>
</evidence>
<gene>
    <name evidence="13" type="ORF">TSAR_013004</name>
</gene>
<evidence type="ECO:0000256" key="9">
    <source>
        <dbReference type="ARBA" id="ARBA00023136"/>
    </source>
</evidence>
<dbReference type="AlphaFoldDB" id="A0A232F9M1"/>
<keyword evidence="14" id="KW-1185">Reference proteome</keyword>
<keyword evidence="9" id="KW-0472">Membrane</keyword>
<evidence type="ECO:0000256" key="11">
    <source>
        <dbReference type="ARBA" id="ARBA00023303"/>
    </source>
</evidence>
<keyword evidence="7" id="KW-0915">Sodium</keyword>
<keyword evidence="5 12" id="KW-0812">Transmembrane</keyword>
<reference evidence="13 14" key="1">
    <citation type="journal article" date="2017" name="Curr. Biol.">
        <title>The Evolution of Venom by Co-option of Single-Copy Genes.</title>
        <authorList>
            <person name="Martinson E.O."/>
            <person name="Mrinalini"/>
            <person name="Kelkar Y.D."/>
            <person name="Chang C.H."/>
            <person name="Werren J.H."/>
        </authorList>
    </citation>
    <scope>NUCLEOTIDE SEQUENCE [LARGE SCALE GENOMIC DNA]</scope>
    <source>
        <strain evidence="13 14">Alberta</strain>
        <tissue evidence="13">Whole body</tissue>
    </source>
</reference>
<comment type="subcellular location">
    <subcellularLocation>
        <location evidence="1">Membrane</location>
        <topology evidence="1">Multi-pass membrane protein</topology>
    </subcellularLocation>
</comment>
<evidence type="ECO:0000313" key="14">
    <source>
        <dbReference type="Proteomes" id="UP000215335"/>
    </source>
</evidence>
<dbReference type="InterPro" id="IPR001873">
    <property type="entry name" value="ENaC"/>
</dbReference>
<dbReference type="Proteomes" id="UP000215335">
    <property type="component" value="Unassembled WGS sequence"/>
</dbReference>
<dbReference type="OrthoDB" id="6021021at2759"/>
<dbReference type="PANTHER" id="PTHR11690:SF237">
    <property type="entry name" value="PICKPOCKET 16-RELATED"/>
    <property type="match status" value="1"/>
</dbReference>
<dbReference type="EMBL" id="NNAY01000660">
    <property type="protein sequence ID" value="OXU27138.1"/>
    <property type="molecule type" value="Genomic_DNA"/>
</dbReference>
<sequence length="632" mass="73009">MNEGARVWKSYANDEWASIYIFVVMSVLERKGEKFWKPVIQQYCENTTLHGFRYVVSRDSTIVEKFIWLLVQTWKNLILSIISNKRINEFLCNNQVCILGLSFSVALMMLVWQRFKQTPTVTTIESTTHPIFSLNFPAVSICNYNKVYKPHADKFSEDMRRKGLSEQEIVTFFASLPKLVRPDYIDADNRRALELMTSPEVTIEDIMYDMMQPCEKLLLRCTWEGKVYDCNKIFKPIKSIEGFCCAFNYHVDTSENSIFGVKGAKKYINVSSAVRHNLTKEEPGVFEVLSVPGAGRDVGLSVVLDLEKEAYYGSIKPSVGASILVHDPFNYPEVEILTSFIQPTQEIAVILSGTIMESAPDVRNLDLTRRNCWFNDEKKLQISTVYSYQSCITECRIRYIRRYCNCVPFYYPNYYQERVCTLLDVDCLTKYRGSLSNLRTIIDLVTENNTQDSVKCECLPSCDDNRYTSNSENAFMENVSFHLPILEGFDVKNVSLASIYFRGITCLKYRKESWMSWDDVLASFGGIFGLCVGGSFVSLVEFFYFFANKIFRNSKEQHQQNFVSTPPAREKFKVVSIDRLSDWSRKTKLEVESSQMKELTALKQSYSYSVQSAGVKPDLQEDFIKHFLKQYK</sequence>
<dbReference type="GO" id="GO:0005886">
    <property type="term" value="C:plasma membrane"/>
    <property type="evidence" value="ECO:0007669"/>
    <property type="project" value="TreeGrafter"/>
</dbReference>
<evidence type="ECO:0000256" key="12">
    <source>
        <dbReference type="RuleBase" id="RU000679"/>
    </source>
</evidence>
<evidence type="ECO:0000256" key="6">
    <source>
        <dbReference type="ARBA" id="ARBA00022989"/>
    </source>
</evidence>
<evidence type="ECO:0000256" key="2">
    <source>
        <dbReference type="ARBA" id="ARBA00007193"/>
    </source>
</evidence>
<name>A0A232F9M1_9HYME</name>
<evidence type="ECO:0008006" key="15">
    <source>
        <dbReference type="Google" id="ProtNLM"/>
    </source>
</evidence>
<keyword evidence="6" id="KW-1133">Transmembrane helix</keyword>
<evidence type="ECO:0000256" key="4">
    <source>
        <dbReference type="ARBA" id="ARBA00022461"/>
    </source>
</evidence>
<keyword evidence="3 12" id="KW-0813">Transport</keyword>
<protein>
    <recommendedName>
        <fullName evidence="15">Sodium channel protein Nach</fullName>
    </recommendedName>
</protein>
<dbReference type="Gene3D" id="2.60.470.10">
    <property type="entry name" value="Acid-sensing ion channels like domains"/>
    <property type="match status" value="1"/>
</dbReference>
<dbReference type="Gene3D" id="1.10.287.770">
    <property type="entry name" value="YojJ-like"/>
    <property type="match status" value="1"/>
</dbReference>
<accession>A0A232F9M1</accession>
<evidence type="ECO:0000256" key="1">
    <source>
        <dbReference type="ARBA" id="ARBA00004141"/>
    </source>
</evidence>
<dbReference type="Pfam" id="PF00858">
    <property type="entry name" value="ASC"/>
    <property type="match status" value="1"/>
</dbReference>
<keyword evidence="11 12" id="KW-0407">Ion channel</keyword>